<name>A0A382VZG4_9ZZZZ</name>
<gene>
    <name evidence="4" type="ORF">METZ01_LOCUS404125</name>
</gene>
<evidence type="ECO:0000256" key="1">
    <source>
        <dbReference type="ARBA" id="ARBA00001933"/>
    </source>
</evidence>
<dbReference type="PANTHER" id="PTHR11601:SF34">
    <property type="entry name" value="CYSTEINE DESULFURASE"/>
    <property type="match status" value="1"/>
</dbReference>
<evidence type="ECO:0000256" key="2">
    <source>
        <dbReference type="ARBA" id="ARBA00006490"/>
    </source>
</evidence>
<dbReference type="Gene3D" id="3.90.1150.10">
    <property type="entry name" value="Aspartate Aminotransferase, domain 1"/>
    <property type="match status" value="1"/>
</dbReference>
<accession>A0A382VZG4</accession>
<dbReference type="EMBL" id="UINC01155428">
    <property type="protein sequence ID" value="SVD51271.1"/>
    <property type="molecule type" value="Genomic_DNA"/>
</dbReference>
<proteinExistence type="inferred from homology"/>
<feature type="non-terminal residue" evidence="4">
    <location>
        <position position="1"/>
    </location>
</feature>
<dbReference type="Gene3D" id="3.40.640.10">
    <property type="entry name" value="Type I PLP-dependent aspartate aminotransferase-like (Major domain)"/>
    <property type="match status" value="1"/>
</dbReference>
<dbReference type="SUPFAM" id="SSF53383">
    <property type="entry name" value="PLP-dependent transferases"/>
    <property type="match status" value="1"/>
</dbReference>
<reference evidence="4" key="1">
    <citation type="submission" date="2018-05" db="EMBL/GenBank/DDBJ databases">
        <authorList>
            <person name="Lanie J.A."/>
            <person name="Ng W.-L."/>
            <person name="Kazmierczak K.M."/>
            <person name="Andrzejewski T.M."/>
            <person name="Davidsen T.M."/>
            <person name="Wayne K.J."/>
            <person name="Tettelin H."/>
            <person name="Glass J.I."/>
            <person name="Rusch D."/>
            <person name="Podicherti R."/>
            <person name="Tsui H.-C.T."/>
            <person name="Winkler M.E."/>
        </authorList>
    </citation>
    <scope>NUCLEOTIDE SEQUENCE</scope>
</reference>
<dbReference type="PANTHER" id="PTHR11601">
    <property type="entry name" value="CYSTEINE DESULFURYLASE FAMILY MEMBER"/>
    <property type="match status" value="1"/>
</dbReference>
<comment type="similarity">
    <text evidence="2">Belongs to the class-V pyridoxal-phosphate-dependent aminotransferase family. NifS/IscS subfamily.</text>
</comment>
<protein>
    <recommendedName>
        <fullName evidence="3">Aminotransferase class V domain-containing protein</fullName>
    </recommendedName>
</protein>
<feature type="non-terminal residue" evidence="4">
    <location>
        <position position="159"/>
    </location>
</feature>
<dbReference type="InterPro" id="IPR015422">
    <property type="entry name" value="PyrdxlP-dep_Trfase_small"/>
</dbReference>
<dbReference type="Pfam" id="PF00266">
    <property type="entry name" value="Aminotran_5"/>
    <property type="match status" value="1"/>
</dbReference>
<sequence>VIYLDNASTSWPKPDSVYAAMDDFARNHAGNPGPTGHRMARASAEKVDACRRGIAELINAESPDRVVLTMNTTDALNIALKGFLREDDHVITSRTEHNSTLRPLVAMEQEGFIALDRARTSEDGTVDPDEIRKLIRKETRLIAITHCSNVIGAVLPILE</sequence>
<evidence type="ECO:0000259" key="3">
    <source>
        <dbReference type="Pfam" id="PF00266"/>
    </source>
</evidence>
<evidence type="ECO:0000313" key="4">
    <source>
        <dbReference type="EMBL" id="SVD51271.1"/>
    </source>
</evidence>
<dbReference type="AlphaFoldDB" id="A0A382VZG4"/>
<dbReference type="InterPro" id="IPR015421">
    <property type="entry name" value="PyrdxlP-dep_Trfase_major"/>
</dbReference>
<feature type="domain" description="Aminotransferase class V" evidence="3">
    <location>
        <begin position="2"/>
        <end position="157"/>
    </location>
</feature>
<comment type="cofactor">
    <cofactor evidence="1">
        <name>pyridoxal 5'-phosphate</name>
        <dbReference type="ChEBI" id="CHEBI:597326"/>
    </cofactor>
</comment>
<dbReference type="InterPro" id="IPR000192">
    <property type="entry name" value="Aminotrans_V_dom"/>
</dbReference>
<dbReference type="InterPro" id="IPR015424">
    <property type="entry name" value="PyrdxlP-dep_Trfase"/>
</dbReference>
<organism evidence="4">
    <name type="scientific">marine metagenome</name>
    <dbReference type="NCBI Taxonomy" id="408172"/>
    <lineage>
        <taxon>unclassified sequences</taxon>
        <taxon>metagenomes</taxon>
        <taxon>ecological metagenomes</taxon>
    </lineage>
</organism>